<dbReference type="Proteomes" id="UP001165653">
    <property type="component" value="Unassembled WGS sequence"/>
</dbReference>
<dbReference type="PANTHER" id="PTHR45947">
    <property type="entry name" value="SULFOQUINOVOSYL TRANSFERASE SQD2"/>
    <property type="match status" value="1"/>
</dbReference>
<dbReference type="InterPro" id="IPR050194">
    <property type="entry name" value="Glycosyltransferase_grp1"/>
</dbReference>
<dbReference type="Pfam" id="PF00534">
    <property type="entry name" value="Glycos_transf_1"/>
    <property type="match status" value="1"/>
</dbReference>
<evidence type="ECO:0000259" key="2">
    <source>
        <dbReference type="Pfam" id="PF13439"/>
    </source>
</evidence>
<evidence type="ECO:0000259" key="1">
    <source>
        <dbReference type="Pfam" id="PF00534"/>
    </source>
</evidence>
<reference evidence="3" key="1">
    <citation type="submission" date="2022-10" db="EMBL/GenBank/DDBJ databases">
        <title>Luteolibacter sp. GHJ8, whole genome shotgun sequencing project.</title>
        <authorList>
            <person name="Zhao G."/>
            <person name="Shen L."/>
        </authorList>
    </citation>
    <scope>NUCLEOTIDE SEQUENCE</scope>
    <source>
        <strain evidence="3">GHJ8</strain>
    </source>
</reference>
<dbReference type="InterPro" id="IPR001296">
    <property type="entry name" value="Glyco_trans_1"/>
</dbReference>
<comment type="caution">
    <text evidence="3">The sequence shown here is derived from an EMBL/GenBank/DDBJ whole genome shotgun (WGS) entry which is preliminary data.</text>
</comment>
<dbReference type="InterPro" id="IPR028098">
    <property type="entry name" value="Glyco_trans_4-like_N"/>
</dbReference>
<dbReference type="EMBL" id="JAPDDR010000002">
    <property type="protein sequence ID" value="MCW1912675.1"/>
    <property type="molecule type" value="Genomic_DNA"/>
</dbReference>
<protein>
    <submittedName>
        <fullName evidence="3">Glycosyltransferase family 4 protein</fullName>
    </submittedName>
</protein>
<proteinExistence type="predicted"/>
<dbReference type="Gene3D" id="3.40.50.2000">
    <property type="entry name" value="Glycogen Phosphorylase B"/>
    <property type="match status" value="2"/>
</dbReference>
<keyword evidence="4" id="KW-1185">Reference proteome</keyword>
<dbReference type="RefSeq" id="WP_264511320.1">
    <property type="nucleotide sequence ID" value="NZ_JAPDDR010000002.1"/>
</dbReference>
<dbReference type="CDD" id="cd03801">
    <property type="entry name" value="GT4_PimA-like"/>
    <property type="match status" value="1"/>
</dbReference>
<sequence length="384" mass="42953">MGTGDKTKVLILADSPLPALRQGAMGRGAGQGATWLPPLANAFAKHGDLDITWAALGEPGTEAADEKRENQRFIIRPHIKAARDTLLGYALARHRLRKIVAEVQPQVVHCWGSERFYPSVLRGLDVPSVFSIQGNLTHYAEIGGLTDIWFWRRQWRYEGRWVPDAAVLACESPWSRELALHYWPGSDVRVIEWGVHPSFYEVDWQPQFDRPYFLFSGGLEWRKGLDLLFDALALSPDRKWTLKLAGEGPLREELEARQLPGVEWLGNLKWDELKREMSGALALIMPTRADTGPSVVKEARVMGLPVLGSTNGGLRDYIVHGVNGLHIDPLTPGQIAAAMQEVATASPDRLRDLGKQRLASDRTYFHPERAASAFRDLYLELVGK</sequence>
<dbReference type="PANTHER" id="PTHR45947:SF13">
    <property type="entry name" value="TRANSFERASE"/>
    <property type="match status" value="1"/>
</dbReference>
<dbReference type="Pfam" id="PF13439">
    <property type="entry name" value="Glyco_transf_4"/>
    <property type="match status" value="1"/>
</dbReference>
<accession>A0ABT3FYL9</accession>
<evidence type="ECO:0000313" key="3">
    <source>
        <dbReference type="EMBL" id="MCW1912675.1"/>
    </source>
</evidence>
<dbReference type="SUPFAM" id="SSF53756">
    <property type="entry name" value="UDP-Glycosyltransferase/glycogen phosphorylase"/>
    <property type="match status" value="1"/>
</dbReference>
<name>A0ABT3FYL9_9BACT</name>
<organism evidence="3 4">
    <name type="scientific">Luteolibacter rhizosphaerae</name>
    <dbReference type="NCBI Taxonomy" id="2989719"/>
    <lineage>
        <taxon>Bacteria</taxon>
        <taxon>Pseudomonadati</taxon>
        <taxon>Verrucomicrobiota</taxon>
        <taxon>Verrucomicrobiia</taxon>
        <taxon>Verrucomicrobiales</taxon>
        <taxon>Verrucomicrobiaceae</taxon>
        <taxon>Luteolibacter</taxon>
    </lineage>
</organism>
<evidence type="ECO:0000313" key="4">
    <source>
        <dbReference type="Proteomes" id="UP001165653"/>
    </source>
</evidence>
<feature type="domain" description="Glycosyl transferase family 1" evidence="1">
    <location>
        <begin position="209"/>
        <end position="348"/>
    </location>
</feature>
<feature type="domain" description="Glycosyltransferase subfamily 4-like N-terminal" evidence="2">
    <location>
        <begin position="39"/>
        <end position="198"/>
    </location>
</feature>
<gene>
    <name evidence="3" type="ORF">OJ996_03755</name>
</gene>